<comment type="caution">
    <text evidence="2">The sequence shown here is derived from an EMBL/GenBank/DDBJ whole genome shotgun (WGS) entry which is preliminary data.</text>
</comment>
<feature type="non-terminal residue" evidence="2">
    <location>
        <position position="1"/>
    </location>
</feature>
<reference evidence="2 3" key="1">
    <citation type="submission" date="2020-09" db="EMBL/GenBank/DDBJ databases">
        <title>De no assembly of potato wild relative species, Solanum commersonii.</title>
        <authorList>
            <person name="Cho K."/>
        </authorList>
    </citation>
    <scope>NUCLEOTIDE SEQUENCE [LARGE SCALE GENOMIC DNA]</scope>
    <source>
        <strain evidence="2">LZ3.2</strain>
        <tissue evidence="2">Leaf</tissue>
    </source>
</reference>
<accession>A0A9J5XCA2</accession>
<sequence>ILVSKQAKNEDSKRPKPKLLELKPFESSSSSKPSPNLELKNLCFIDVLLYPSPSSCFGSLGDSTASRNCSVTRRLLLFTADLILSFTAQHSGTKCKDKTFWRLAERFSRSKKCVSNSATQDSIMNAHNKTQFTYAKIKCALKDSSCDSLISKNLMLTILASNVSLSSTKVFKCPHIRNDSIFTHNGLQFKDSESNVMLTLTKMNMRHTFTHRFACICRSTFVSSHSRSQRSFQDL</sequence>
<evidence type="ECO:0000313" key="3">
    <source>
        <dbReference type="Proteomes" id="UP000824120"/>
    </source>
</evidence>
<protein>
    <submittedName>
        <fullName evidence="2">Uncharacterized protein</fullName>
    </submittedName>
</protein>
<evidence type="ECO:0000313" key="2">
    <source>
        <dbReference type="EMBL" id="KAG5584870.1"/>
    </source>
</evidence>
<keyword evidence="3" id="KW-1185">Reference proteome</keyword>
<dbReference type="EMBL" id="JACXVP010000009">
    <property type="protein sequence ID" value="KAG5584870.1"/>
    <property type="molecule type" value="Genomic_DNA"/>
</dbReference>
<evidence type="ECO:0000256" key="1">
    <source>
        <dbReference type="SAM" id="MobiDB-lite"/>
    </source>
</evidence>
<organism evidence="2 3">
    <name type="scientific">Solanum commersonii</name>
    <name type="common">Commerson's wild potato</name>
    <name type="synonym">Commerson's nightshade</name>
    <dbReference type="NCBI Taxonomy" id="4109"/>
    <lineage>
        <taxon>Eukaryota</taxon>
        <taxon>Viridiplantae</taxon>
        <taxon>Streptophyta</taxon>
        <taxon>Embryophyta</taxon>
        <taxon>Tracheophyta</taxon>
        <taxon>Spermatophyta</taxon>
        <taxon>Magnoliopsida</taxon>
        <taxon>eudicotyledons</taxon>
        <taxon>Gunneridae</taxon>
        <taxon>Pentapetalae</taxon>
        <taxon>asterids</taxon>
        <taxon>lamiids</taxon>
        <taxon>Solanales</taxon>
        <taxon>Solanaceae</taxon>
        <taxon>Solanoideae</taxon>
        <taxon>Solaneae</taxon>
        <taxon>Solanum</taxon>
    </lineage>
</organism>
<dbReference type="AlphaFoldDB" id="A0A9J5XCA2"/>
<feature type="region of interest" description="Disordered" evidence="1">
    <location>
        <begin position="1"/>
        <end position="34"/>
    </location>
</feature>
<dbReference type="Proteomes" id="UP000824120">
    <property type="component" value="Chromosome 9"/>
</dbReference>
<proteinExistence type="predicted"/>
<gene>
    <name evidence="2" type="ORF">H5410_045304</name>
</gene>
<feature type="compositionally biased region" description="Basic and acidic residues" evidence="1">
    <location>
        <begin position="7"/>
        <end position="24"/>
    </location>
</feature>
<name>A0A9J5XCA2_SOLCO</name>
<feature type="compositionally biased region" description="Low complexity" evidence="1">
    <location>
        <begin position="25"/>
        <end position="34"/>
    </location>
</feature>